<keyword evidence="2" id="KW-1185">Reference proteome</keyword>
<comment type="caution">
    <text evidence="1">The sequence shown here is derived from an EMBL/GenBank/DDBJ whole genome shotgun (WGS) entry which is preliminary data.</text>
</comment>
<dbReference type="EMBL" id="PPED02000001">
    <property type="protein sequence ID" value="PWN71077.1"/>
    <property type="molecule type" value="Genomic_DNA"/>
</dbReference>
<gene>
    <name evidence="1" type="ORF">C1631_000155</name>
</gene>
<name>A0A316XBK4_9FLAO</name>
<proteinExistence type="predicted"/>
<dbReference type="Proteomes" id="UP000236594">
    <property type="component" value="Unassembled WGS sequence"/>
</dbReference>
<protein>
    <submittedName>
        <fullName evidence="1">Uncharacterized protein</fullName>
    </submittedName>
</protein>
<organism evidence="1 2">
    <name type="scientific">Chryseobacterium phosphatilyticum</name>
    <dbReference type="NCBI Taxonomy" id="475075"/>
    <lineage>
        <taxon>Bacteria</taxon>
        <taxon>Pseudomonadati</taxon>
        <taxon>Bacteroidota</taxon>
        <taxon>Flavobacteriia</taxon>
        <taxon>Flavobacteriales</taxon>
        <taxon>Weeksellaceae</taxon>
        <taxon>Chryseobacterium group</taxon>
        <taxon>Chryseobacterium</taxon>
    </lineage>
</organism>
<evidence type="ECO:0000313" key="1">
    <source>
        <dbReference type="EMBL" id="PWN71077.1"/>
    </source>
</evidence>
<evidence type="ECO:0000313" key="2">
    <source>
        <dbReference type="Proteomes" id="UP000236594"/>
    </source>
</evidence>
<sequence length="203" mass="24167">MNPMSTFPQILSDEKVNERHIDFRDALYQLDTENLTSENTDVLIKIYKTTKQIDYRNRILKLLYTHNSSDLQEFFEGAYKKERYLDMKIYGLRGLALFSNEKYIEKLVNKLKLILAKREETTPYNYQEYELLRGKNALPFIVDTYNYNCLKELLQQVNEQYERMPDAFKGHFTTDENGEITNLRTPAENSKLITAFFNQQKKN</sequence>
<reference evidence="1 2" key="1">
    <citation type="submission" date="2018-04" db="EMBL/GenBank/DDBJ databases">
        <title>Draft Genome Sequence of Phosphate-Solubilizing Chryseobacterium sp. ISE14 that is a Biocontrol and Plant Growth-Promoting Rhizobacterium Isolated from Cucumber.</title>
        <authorList>
            <person name="Jeong J.-J."/>
            <person name="Sang M.K."/>
            <person name="Choi I.-G."/>
            <person name="Kim K.D."/>
        </authorList>
    </citation>
    <scope>NUCLEOTIDE SEQUENCE [LARGE SCALE GENOMIC DNA]</scope>
    <source>
        <strain evidence="1 2">ISE14</strain>
    </source>
</reference>
<accession>A0A316XBK4</accession>
<dbReference type="AlphaFoldDB" id="A0A316XBK4"/>